<dbReference type="PANTHER" id="PTHR14614">
    <property type="entry name" value="HEPATOCELLULAR CARCINOMA-ASSOCIATED ANTIGEN"/>
    <property type="match status" value="1"/>
</dbReference>
<dbReference type="InterPro" id="IPR019410">
    <property type="entry name" value="Methyltransf_16"/>
</dbReference>
<evidence type="ECO:0000313" key="2">
    <source>
        <dbReference type="EMBL" id="PSC70949.1"/>
    </source>
</evidence>
<dbReference type="Pfam" id="PF10294">
    <property type="entry name" value="Methyltransf_16"/>
    <property type="match status" value="1"/>
</dbReference>
<gene>
    <name evidence="2" type="ORF">C2E20_5750</name>
</gene>
<dbReference type="GO" id="GO:0008168">
    <property type="term" value="F:methyltransferase activity"/>
    <property type="evidence" value="ECO:0007669"/>
    <property type="project" value="UniProtKB-KW"/>
</dbReference>
<protein>
    <submittedName>
        <fullName evidence="2">Lysine methyltransferase METTL21D</fullName>
    </submittedName>
</protein>
<evidence type="ECO:0000313" key="3">
    <source>
        <dbReference type="Proteomes" id="UP000239649"/>
    </source>
</evidence>
<dbReference type="EMBL" id="LHPF02000017">
    <property type="protein sequence ID" value="PSC70949.1"/>
    <property type="molecule type" value="Genomic_DNA"/>
</dbReference>
<dbReference type="GO" id="GO:0032259">
    <property type="term" value="P:methylation"/>
    <property type="evidence" value="ECO:0007669"/>
    <property type="project" value="UniProtKB-KW"/>
</dbReference>
<dbReference type="InterPro" id="IPR029063">
    <property type="entry name" value="SAM-dependent_MTases_sf"/>
</dbReference>
<accession>A0A2P6VA33</accession>
<comment type="caution">
    <text evidence="2">The sequence shown here is derived from an EMBL/GenBank/DDBJ whole genome shotgun (WGS) entry which is preliminary data.</text>
</comment>
<sequence>MRITFEGWDPVDRQLVRGTLVGLDRAQTQAADLNPAALRPGGVGGVRVGACAWDGAYVLAAALDAQPPGSFAGLRAVELGAGMGLPGLVLARLGAAVWLTDKPAATVFGRCNAAKNRMLVPSAPAPSPLPPTQQQRQQQAPAPGSVAVLGLDWEDGPGAAAAAATITAAGPVDLIVGTDCIYPDPDGSVPDSSALLATVCALATPGRTRALLSFEARSDALRRALLDAASAAPLACRVRMLPPETLPEAYRAPHIELYELSF</sequence>
<dbReference type="AlphaFoldDB" id="A0A2P6VA33"/>
<reference evidence="2 3" key="1">
    <citation type="journal article" date="2018" name="Plant J.">
        <title>Genome sequences of Chlorella sorokiniana UTEX 1602 and Micractinium conductrix SAG 241.80: implications to maltose excretion by a green alga.</title>
        <authorList>
            <person name="Arriola M.B."/>
            <person name="Velmurugan N."/>
            <person name="Zhang Y."/>
            <person name="Plunkett M.H."/>
            <person name="Hondzo H."/>
            <person name="Barney B.M."/>
        </authorList>
    </citation>
    <scope>NUCLEOTIDE SEQUENCE [LARGE SCALE GENOMIC DNA]</scope>
    <source>
        <strain evidence="2 3">SAG 241.80</strain>
    </source>
</reference>
<feature type="compositionally biased region" description="Low complexity" evidence="1">
    <location>
        <begin position="132"/>
        <end position="143"/>
    </location>
</feature>
<organism evidence="2 3">
    <name type="scientific">Micractinium conductrix</name>
    <dbReference type="NCBI Taxonomy" id="554055"/>
    <lineage>
        <taxon>Eukaryota</taxon>
        <taxon>Viridiplantae</taxon>
        <taxon>Chlorophyta</taxon>
        <taxon>core chlorophytes</taxon>
        <taxon>Trebouxiophyceae</taxon>
        <taxon>Chlorellales</taxon>
        <taxon>Chlorellaceae</taxon>
        <taxon>Chlorella clade</taxon>
        <taxon>Micractinium</taxon>
    </lineage>
</organism>
<dbReference type="PANTHER" id="PTHR14614:SF109">
    <property type="entry name" value="RIBOSOMAL LYSINE N-METHYLTRANSFERASE 5"/>
    <property type="match status" value="1"/>
</dbReference>
<dbReference type="Proteomes" id="UP000239649">
    <property type="component" value="Unassembled WGS sequence"/>
</dbReference>
<keyword evidence="2" id="KW-0808">Transferase</keyword>
<name>A0A2P6VA33_9CHLO</name>
<feature type="region of interest" description="Disordered" evidence="1">
    <location>
        <begin position="121"/>
        <end position="143"/>
    </location>
</feature>
<dbReference type="Gene3D" id="3.40.50.150">
    <property type="entry name" value="Vaccinia Virus protein VP39"/>
    <property type="match status" value="1"/>
</dbReference>
<proteinExistence type="predicted"/>
<keyword evidence="2" id="KW-0489">Methyltransferase</keyword>
<dbReference type="SUPFAM" id="SSF53335">
    <property type="entry name" value="S-adenosyl-L-methionine-dependent methyltransferases"/>
    <property type="match status" value="1"/>
</dbReference>
<keyword evidence="3" id="KW-1185">Reference proteome</keyword>
<evidence type="ECO:0000256" key="1">
    <source>
        <dbReference type="SAM" id="MobiDB-lite"/>
    </source>
</evidence>
<dbReference type="OrthoDB" id="413520at2759"/>